<dbReference type="InterPro" id="IPR041663">
    <property type="entry name" value="DisA/LigA_HHH"/>
</dbReference>
<evidence type="ECO:0000256" key="1">
    <source>
        <dbReference type="ARBA" id="ARBA00001946"/>
    </source>
</evidence>
<keyword evidence="8" id="KW-0862">Zinc</keyword>
<dbReference type="PROSITE" id="PS01055">
    <property type="entry name" value="DNA_LIGASE_N1"/>
    <property type="match status" value="1"/>
</dbReference>
<comment type="function">
    <text evidence="2">DNA ligase that catalyzes the formation of phosphodiester linkages between 5'-phosphoryl and 3'-hydroxyl groups in double-stranded DNA using NAD as a coenzyme and as the energy source for the reaction. It is essential for DNA replication and repair of damaged DNA.</text>
</comment>
<dbReference type="GO" id="GO:0005829">
    <property type="term" value="C:cytosol"/>
    <property type="evidence" value="ECO:0007669"/>
    <property type="project" value="TreeGrafter"/>
</dbReference>
<evidence type="ECO:0000259" key="13">
    <source>
        <dbReference type="PROSITE" id="PS50172"/>
    </source>
</evidence>
<dbReference type="Pfam" id="PF00533">
    <property type="entry name" value="BRCT"/>
    <property type="match status" value="1"/>
</dbReference>
<keyword evidence="9" id="KW-0460">Magnesium</keyword>
<keyword evidence="6" id="KW-0479">Metal-binding</keyword>
<dbReference type="SUPFAM" id="SSF56091">
    <property type="entry name" value="DNA ligase/mRNA capping enzyme, catalytic domain"/>
    <property type="match status" value="1"/>
</dbReference>
<evidence type="ECO:0000256" key="5">
    <source>
        <dbReference type="ARBA" id="ARBA00022705"/>
    </source>
</evidence>
<dbReference type="CDD" id="cd00114">
    <property type="entry name" value="LIGANc"/>
    <property type="match status" value="1"/>
</dbReference>
<dbReference type="InterPro" id="IPR033136">
    <property type="entry name" value="DNA_ligase_CS"/>
</dbReference>
<dbReference type="SMART" id="SM00532">
    <property type="entry name" value="LIGANc"/>
    <property type="match status" value="1"/>
</dbReference>
<dbReference type="PROSITE" id="PS01056">
    <property type="entry name" value="DNA_LIGASE_N2"/>
    <property type="match status" value="1"/>
</dbReference>
<dbReference type="PANTHER" id="PTHR23389:SF9">
    <property type="entry name" value="DNA LIGASE"/>
    <property type="match status" value="1"/>
</dbReference>
<feature type="non-terminal residue" evidence="14">
    <location>
        <position position="1"/>
    </location>
</feature>
<dbReference type="InterPro" id="IPR004150">
    <property type="entry name" value="NAD_DNA_ligase_OB"/>
</dbReference>
<dbReference type="SMART" id="SM00278">
    <property type="entry name" value="HhH1"/>
    <property type="match status" value="3"/>
</dbReference>
<dbReference type="InterPro" id="IPR013840">
    <property type="entry name" value="DNAligase_N"/>
</dbReference>
<dbReference type="InterPro" id="IPR001357">
    <property type="entry name" value="BRCT_dom"/>
</dbReference>
<keyword evidence="5" id="KW-0235">DNA replication</keyword>
<evidence type="ECO:0000256" key="12">
    <source>
        <dbReference type="ARBA" id="ARBA00034005"/>
    </source>
</evidence>
<dbReference type="PROSITE" id="PS50172">
    <property type="entry name" value="BRCT"/>
    <property type="match status" value="1"/>
</dbReference>
<dbReference type="Gene3D" id="2.40.50.140">
    <property type="entry name" value="Nucleic acid-binding proteins"/>
    <property type="match status" value="1"/>
</dbReference>
<dbReference type="FunFam" id="1.10.150.20:FF:000007">
    <property type="entry name" value="DNA ligase"/>
    <property type="match status" value="1"/>
</dbReference>
<evidence type="ECO:0000256" key="11">
    <source>
        <dbReference type="ARBA" id="ARBA00023204"/>
    </source>
</evidence>
<dbReference type="GO" id="GO:0006281">
    <property type="term" value="P:DNA repair"/>
    <property type="evidence" value="ECO:0007669"/>
    <property type="project" value="UniProtKB-KW"/>
</dbReference>
<evidence type="ECO:0000313" key="14">
    <source>
        <dbReference type="EMBL" id="SVA68840.1"/>
    </source>
</evidence>
<dbReference type="InterPro" id="IPR012340">
    <property type="entry name" value="NA-bd_OB-fold"/>
</dbReference>
<keyword evidence="11" id="KW-0234">DNA repair</keyword>
<keyword evidence="7" id="KW-0227">DNA damage</keyword>
<dbReference type="SUPFAM" id="SSF47781">
    <property type="entry name" value="RuvA domain 2-like"/>
    <property type="match status" value="1"/>
</dbReference>
<dbReference type="GO" id="GO:0003677">
    <property type="term" value="F:DNA binding"/>
    <property type="evidence" value="ECO:0007669"/>
    <property type="project" value="InterPro"/>
</dbReference>
<dbReference type="InterPro" id="IPR018239">
    <property type="entry name" value="DNA_ligase_AS"/>
</dbReference>
<dbReference type="GO" id="GO:0046872">
    <property type="term" value="F:metal ion binding"/>
    <property type="evidence" value="ECO:0007669"/>
    <property type="project" value="UniProtKB-KW"/>
</dbReference>
<dbReference type="InterPro" id="IPR010994">
    <property type="entry name" value="RuvA_2-like"/>
</dbReference>
<evidence type="ECO:0000256" key="7">
    <source>
        <dbReference type="ARBA" id="ARBA00022763"/>
    </source>
</evidence>
<dbReference type="Gene3D" id="3.40.50.10190">
    <property type="entry name" value="BRCT domain"/>
    <property type="match status" value="1"/>
</dbReference>
<dbReference type="InterPro" id="IPR003583">
    <property type="entry name" value="Hlx-hairpin-Hlx_DNA-bd_motif"/>
</dbReference>
<dbReference type="HAMAP" id="MF_01588">
    <property type="entry name" value="DNA_ligase_A"/>
    <property type="match status" value="1"/>
</dbReference>
<dbReference type="EMBL" id="UINC01016554">
    <property type="protein sequence ID" value="SVA68840.1"/>
    <property type="molecule type" value="Genomic_DNA"/>
</dbReference>
<comment type="catalytic activity">
    <reaction evidence="12">
        <text>NAD(+) + (deoxyribonucleotide)n-3'-hydroxyl + 5'-phospho-(deoxyribonucleotide)m = (deoxyribonucleotide)n+m + AMP + beta-nicotinamide D-nucleotide.</text>
        <dbReference type="EC" id="6.5.1.2"/>
    </reaction>
</comment>
<dbReference type="InterPro" id="IPR001679">
    <property type="entry name" value="DNA_ligase"/>
</dbReference>
<dbReference type="EC" id="6.5.1.2" evidence="3"/>
<evidence type="ECO:0000256" key="3">
    <source>
        <dbReference type="ARBA" id="ARBA00012722"/>
    </source>
</evidence>
<dbReference type="FunFam" id="2.40.50.140:FF:000012">
    <property type="entry name" value="DNA ligase"/>
    <property type="match status" value="1"/>
</dbReference>
<evidence type="ECO:0000256" key="2">
    <source>
        <dbReference type="ARBA" id="ARBA00004067"/>
    </source>
</evidence>
<reference evidence="14" key="1">
    <citation type="submission" date="2018-05" db="EMBL/GenBank/DDBJ databases">
        <authorList>
            <person name="Lanie J.A."/>
            <person name="Ng W.-L."/>
            <person name="Kazmierczak K.M."/>
            <person name="Andrzejewski T.M."/>
            <person name="Davidsen T.M."/>
            <person name="Wayne K.J."/>
            <person name="Tettelin H."/>
            <person name="Glass J.I."/>
            <person name="Rusch D."/>
            <person name="Podicherti R."/>
            <person name="Tsui H.-C.T."/>
            <person name="Winkler M.E."/>
        </authorList>
    </citation>
    <scope>NUCLEOTIDE SEQUENCE</scope>
</reference>
<dbReference type="InterPro" id="IPR004149">
    <property type="entry name" value="Znf_DNAligase_C4"/>
</dbReference>
<dbReference type="PANTHER" id="PTHR23389">
    <property type="entry name" value="CHROMOSOME TRANSMISSION FIDELITY FACTOR 18"/>
    <property type="match status" value="1"/>
</dbReference>
<dbReference type="Gene3D" id="6.20.10.30">
    <property type="match status" value="1"/>
</dbReference>
<name>A0A381XW34_9ZZZZ</name>
<dbReference type="Pfam" id="PF14520">
    <property type="entry name" value="HHH_5"/>
    <property type="match status" value="1"/>
</dbReference>
<dbReference type="Gene3D" id="1.10.150.20">
    <property type="entry name" value="5' to 3' exonuclease, C-terminal subdomain"/>
    <property type="match status" value="2"/>
</dbReference>
<feature type="domain" description="BRCT" evidence="13">
    <location>
        <begin position="522"/>
        <end position="598"/>
    </location>
</feature>
<dbReference type="Pfam" id="PF03120">
    <property type="entry name" value="OB_DNA_ligase"/>
    <property type="match status" value="1"/>
</dbReference>
<dbReference type="InterPro" id="IPR036420">
    <property type="entry name" value="BRCT_dom_sf"/>
</dbReference>
<dbReference type="GO" id="GO:0003911">
    <property type="term" value="F:DNA ligase (NAD+) activity"/>
    <property type="evidence" value="ECO:0007669"/>
    <property type="project" value="UniProtKB-EC"/>
</dbReference>
<dbReference type="SMART" id="SM00292">
    <property type="entry name" value="BRCT"/>
    <property type="match status" value="1"/>
</dbReference>
<evidence type="ECO:0000256" key="10">
    <source>
        <dbReference type="ARBA" id="ARBA00023027"/>
    </source>
</evidence>
<protein>
    <recommendedName>
        <fullName evidence="3">DNA ligase (NAD(+))</fullName>
        <ecNumber evidence="3">6.5.1.2</ecNumber>
    </recommendedName>
</protein>
<accession>A0A381XW34</accession>
<evidence type="ECO:0000256" key="6">
    <source>
        <dbReference type="ARBA" id="ARBA00022723"/>
    </source>
</evidence>
<dbReference type="InterPro" id="IPR013839">
    <property type="entry name" value="DNAligase_adenylation"/>
</dbReference>
<organism evidence="14">
    <name type="scientific">marine metagenome</name>
    <dbReference type="NCBI Taxonomy" id="408172"/>
    <lineage>
        <taxon>unclassified sequences</taxon>
        <taxon>metagenomes</taxon>
        <taxon>ecological metagenomes</taxon>
    </lineage>
</organism>
<evidence type="ECO:0000256" key="8">
    <source>
        <dbReference type="ARBA" id="ARBA00022833"/>
    </source>
</evidence>
<dbReference type="AlphaFoldDB" id="A0A381XW34"/>
<dbReference type="Pfam" id="PF12826">
    <property type="entry name" value="HHH_2"/>
    <property type="match status" value="1"/>
</dbReference>
<dbReference type="SUPFAM" id="SSF52113">
    <property type="entry name" value="BRCT domain"/>
    <property type="match status" value="1"/>
</dbReference>
<dbReference type="GO" id="GO:0006260">
    <property type="term" value="P:DNA replication"/>
    <property type="evidence" value="ECO:0007669"/>
    <property type="project" value="UniProtKB-KW"/>
</dbReference>
<proteinExistence type="inferred from homology"/>
<keyword evidence="10" id="KW-0520">NAD</keyword>
<dbReference type="Pfam" id="PF01653">
    <property type="entry name" value="DNA_ligase_aden"/>
    <property type="match status" value="1"/>
</dbReference>
<comment type="cofactor">
    <cofactor evidence="1">
        <name>Mg(2+)</name>
        <dbReference type="ChEBI" id="CHEBI:18420"/>
    </cofactor>
</comment>
<sequence length="610" mass="65914">SLDNAYDEAQLEAFDDRVHKVLELGQDELVVYVAELKVDGLSIALRYRDGVLQRGVTRGDGIRGDDVTSNVRAIRSIPLGLKTAVPGDVEVRGEIFLPRGAFDRINTERRDAGEPPFANPRNAAAGTMRTLDPELVLRRGLGAFLYQLVELSDEVATDSSAITSGGHGAALDQLVDWGLPVESHRRRCEGIGEVLAYCRRWADERRALPFDTDGVVVKVDSFSDRVRLGQTAKFPRWAIAFKFAAEQATTRLLRIEVNVGRTGAVTPYAVLEPVQLAGTTVQMATLHNANDVIRKDIRVGDYVLVEKGGDIIPKVVKPILGRRPKGDVAPVPFVMPSSCPECDTLLERSGKEVVWRCPNEGCAAKNRCGLLHFAGRRAMNIEGLGESLVNQLIDTGLVRDVADIYGLTVDALSGLERMARKSATNLVAEIENSKDRDFAQLLFGLGVRHVGEGVADLLARRFNGLDGLLDASLEEIEAVDGVGPVVAASVRTFLDKEQNRRLLARLRRFGVRMDSDLARAGALPQTLAGRTFVITGVLTSMSREDAKAAIEARGGKVSGSVSKRTSAVVVGTDAGSKLAKARGLGIETVDEQEFRELINVSAAGPAGTNH</sequence>
<keyword evidence="4" id="KW-0436">Ligase</keyword>
<dbReference type="SUPFAM" id="SSF50249">
    <property type="entry name" value="Nucleic acid-binding proteins"/>
    <property type="match status" value="1"/>
</dbReference>
<dbReference type="NCBIfam" id="NF005932">
    <property type="entry name" value="PRK07956.1"/>
    <property type="match status" value="1"/>
</dbReference>
<dbReference type="Pfam" id="PF03119">
    <property type="entry name" value="DNA_ligase_ZBD"/>
    <property type="match status" value="1"/>
</dbReference>
<evidence type="ECO:0000256" key="4">
    <source>
        <dbReference type="ARBA" id="ARBA00022598"/>
    </source>
</evidence>
<dbReference type="CDD" id="cd17748">
    <property type="entry name" value="BRCT_DNA_ligase_like"/>
    <property type="match status" value="1"/>
</dbReference>
<dbReference type="FunFam" id="1.10.150.20:FF:000006">
    <property type="entry name" value="DNA ligase"/>
    <property type="match status" value="1"/>
</dbReference>
<evidence type="ECO:0000256" key="9">
    <source>
        <dbReference type="ARBA" id="ARBA00022842"/>
    </source>
</evidence>
<gene>
    <name evidence="14" type="ORF">METZ01_LOCUS121694</name>
</gene>
<dbReference type="Gene3D" id="3.30.470.30">
    <property type="entry name" value="DNA ligase/mRNA capping enzyme"/>
    <property type="match status" value="1"/>
</dbReference>
<dbReference type="NCBIfam" id="TIGR00575">
    <property type="entry name" value="dnlj"/>
    <property type="match status" value="1"/>
</dbReference>
<dbReference type="PIRSF" id="PIRSF001604">
    <property type="entry name" value="LigA"/>
    <property type="match status" value="1"/>
</dbReference>